<evidence type="ECO:0000256" key="1">
    <source>
        <dbReference type="ARBA" id="ARBA00004442"/>
    </source>
</evidence>
<evidence type="ECO:0000259" key="7">
    <source>
        <dbReference type="Pfam" id="PF07980"/>
    </source>
</evidence>
<evidence type="ECO:0000313" key="10">
    <source>
        <dbReference type="Proteomes" id="UP000626242"/>
    </source>
</evidence>
<evidence type="ECO:0000313" key="9">
    <source>
        <dbReference type="EMBL" id="MBD8018385.1"/>
    </source>
</evidence>
<dbReference type="InterPro" id="IPR033985">
    <property type="entry name" value="SusD-like_N"/>
</dbReference>
<reference evidence="9 10" key="1">
    <citation type="submission" date="2020-08" db="EMBL/GenBank/DDBJ databases">
        <title>A Genomic Blueprint of the Chicken Gut Microbiome.</title>
        <authorList>
            <person name="Gilroy R."/>
            <person name="Ravi A."/>
            <person name="Getino M."/>
            <person name="Pursley I."/>
            <person name="Horton D.L."/>
            <person name="Alikhan N.-F."/>
            <person name="Baker D."/>
            <person name="Gharbi K."/>
            <person name="Hall N."/>
            <person name="Watson M."/>
            <person name="Adriaenssens E.M."/>
            <person name="Foster-Nyarko E."/>
            <person name="Jarju S."/>
            <person name="Secka A."/>
            <person name="Antonio M."/>
            <person name="Oren A."/>
            <person name="Chaudhuri R."/>
            <person name="La Ragione R.M."/>
            <person name="Hildebrand F."/>
            <person name="Pallen M.J."/>
        </authorList>
    </citation>
    <scope>NUCLEOTIDE SEQUENCE [LARGE SCALE GENOMIC DNA]</scope>
    <source>
        <strain evidence="9 10">Sa1CVA4</strain>
    </source>
</reference>
<proteinExistence type="inferred from homology"/>
<keyword evidence="3 6" id="KW-0732">Signal</keyword>
<keyword evidence="10" id="KW-1185">Reference proteome</keyword>
<sequence length="492" mass="54297">MKIISFKNLLFLGALSAASFSFQSCTEEWLDLRPEGRPTGDEVPIGGLEASAFGLYASLRTNSGLSDFSYLWTHSIRADDNEKGSTASDASTDGNVFNNFAYVATNGHIANAWNGPYRLIYDANDLITKGEALTDATTGTLVNIAEAKAIRAYAFFQLRRDFGEVPVNLKLITSPEDEIAPKNTIAQVEAQIISDLMAARELLPVQWPAAYRGRATKGMANALLAKTYLLQKNYPKALEHSMEVINSGAYTLNPSYDAEFTKAGNNSTESIFEVQKNYSNPIKYSNNYYESQGVRGSGVWDLGWGFNVPSEGLVAAYEPGDKRKKTTILVSGGPDIYDTPNLVLPTSPPLAQQYWNGKAYTLPAERIQFAENKNHWENIKLIRYADVLLMAAEAANEMGQIATATTYVNMIRSRAGLPATTALNQGTMRNAIKHERRIEFAMESERFYDLVRWGDATTVLAGLGYAPRNMYFPIPQSAIDKSQGILVQNPNY</sequence>
<dbReference type="PROSITE" id="PS51257">
    <property type="entry name" value="PROKAR_LIPOPROTEIN"/>
    <property type="match status" value="1"/>
</dbReference>
<dbReference type="SUPFAM" id="SSF48452">
    <property type="entry name" value="TPR-like"/>
    <property type="match status" value="1"/>
</dbReference>
<keyword evidence="5" id="KW-0998">Cell outer membrane</keyword>
<evidence type="ECO:0000259" key="8">
    <source>
        <dbReference type="Pfam" id="PF14322"/>
    </source>
</evidence>
<dbReference type="InterPro" id="IPR012944">
    <property type="entry name" value="SusD_RagB_dom"/>
</dbReference>
<organism evidence="9 10">
    <name type="scientific">Kaistella pullorum</name>
    <dbReference type="NCBI Taxonomy" id="2763074"/>
    <lineage>
        <taxon>Bacteria</taxon>
        <taxon>Pseudomonadati</taxon>
        <taxon>Bacteroidota</taxon>
        <taxon>Flavobacteriia</taxon>
        <taxon>Flavobacteriales</taxon>
        <taxon>Weeksellaceae</taxon>
        <taxon>Chryseobacterium group</taxon>
        <taxon>Kaistella</taxon>
    </lineage>
</organism>
<dbReference type="Gene3D" id="1.25.40.390">
    <property type="match status" value="1"/>
</dbReference>
<dbReference type="Pfam" id="PF14322">
    <property type="entry name" value="SusD-like_3"/>
    <property type="match status" value="1"/>
</dbReference>
<feature type="domain" description="SusD-like N-terminal" evidence="8">
    <location>
        <begin position="94"/>
        <end position="229"/>
    </location>
</feature>
<dbReference type="InterPro" id="IPR011990">
    <property type="entry name" value="TPR-like_helical_dom_sf"/>
</dbReference>
<evidence type="ECO:0000256" key="4">
    <source>
        <dbReference type="ARBA" id="ARBA00023136"/>
    </source>
</evidence>
<evidence type="ECO:0000256" key="3">
    <source>
        <dbReference type="ARBA" id="ARBA00022729"/>
    </source>
</evidence>
<keyword evidence="4" id="KW-0472">Membrane</keyword>
<feature type="chain" id="PRO_5045126822" evidence="6">
    <location>
        <begin position="18"/>
        <end position="492"/>
    </location>
</feature>
<feature type="domain" description="RagB/SusD" evidence="7">
    <location>
        <begin position="305"/>
        <end position="464"/>
    </location>
</feature>
<comment type="caution">
    <text evidence="9">The sequence shown here is derived from an EMBL/GenBank/DDBJ whole genome shotgun (WGS) entry which is preliminary data.</text>
</comment>
<feature type="signal peptide" evidence="6">
    <location>
        <begin position="1"/>
        <end position="17"/>
    </location>
</feature>
<evidence type="ECO:0000256" key="5">
    <source>
        <dbReference type="ARBA" id="ARBA00023237"/>
    </source>
</evidence>
<dbReference type="EMBL" id="JACSPS010000002">
    <property type="protein sequence ID" value="MBD8018385.1"/>
    <property type="molecule type" value="Genomic_DNA"/>
</dbReference>
<evidence type="ECO:0000256" key="6">
    <source>
        <dbReference type="SAM" id="SignalP"/>
    </source>
</evidence>
<evidence type="ECO:0000256" key="2">
    <source>
        <dbReference type="ARBA" id="ARBA00006275"/>
    </source>
</evidence>
<comment type="subcellular location">
    <subcellularLocation>
        <location evidence="1">Cell outer membrane</location>
    </subcellularLocation>
</comment>
<accession>A0ABR8WMS4</accession>
<dbReference type="Pfam" id="PF07980">
    <property type="entry name" value="SusD_RagB"/>
    <property type="match status" value="1"/>
</dbReference>
<dbReference type="CDD" id="cd08977">
    <property type="entry name" value="SusD"/>
    <property type="match status" value="1"/>
</dbReference>
<protein>
    <submittedName>
        <fullName evidence="9">RagB/SusD family nutrient uptake outer membrane protein</fullName>
    </submittedName>
</protein>
<dbReference type="Proteomes" id="UP000626242">
    <property type="component" value="Unassembled WGS sequence"/>
</dbReference>
<comment type="similarity">
    <text evidence="2">Belongs to the SusD family.</text>
</comment>
<dbReference type="RefSeq" id="WP_251833573.1">
    <property type="nucleotide sequence ID" value="NZ_JACSPS010000002.1"/>
</dbReference>
<gene>
    <name evidence="9" type="ORF">H9628_07860</name>
</gene>
<name>A0ABR8WMS4_9FLAO</name>